<dbReference type="Proteomes" id="UP000197025">
    <property type="component" value="Unassembled WGS sequence"/>
</dbReference>
<evidence type="ECO:0000259" key="5">
    <source>
        <dbReference type="Pfam" id="PF00370"/>
    </source>
</evidence>
<dbReference type="InterPro" id="IPR050406">
    <property type="entry name" value="FGGY_Carb_Kinase"/>
</dbReference>
<sequence length="504" mass="54429">MWILAVDIGTTHVKAGCLDPEGRLRRRAVRALPLLRDETGRAEHDPEALWDAFVAATREALGEEAPAVRGLILSAYQLGLLPVDARGRPLMGLMTLLDTRPRETFPGLLARIDGTILYARTGCPPLFHYPLAKLAWLRARRPEIFRAARWFLGAKEYLLLRLLGKPFTEPSLATATQLMDLRTLRWDPELLAAVELSADRLPEVVAPEARLGPLRPEAAAALGLPPEVEVIAGVYDGGAMGLGLGALAPGVGVMNLGTTAMIRMIAAQPVLDHSPRMRLQTYALLPGRWFPGGALNNAGIVRQWLQEAVLRVVDAEAEALAEATAGPTGILFFPFLAGEREPGIGPMASGVIFGLRVHHGQGHLIRAAMEGVAFALRRLLEALRENGLQPVRLRAGGGGTRSPLWMRILASVFEMPIEVPEIPEPSLLGSAMLAWKALGILPDLSALPPGVPVRVYSPVEDWIPVYAEQFARFQAVLANLEAAFQHGGSSEAHHLTMGGAHEPL</sequence>
<organism evidence="7 8">
    <name type="scientific">Thermoflexus hugenholtzii JAD2</name>
    <dbReference type="NCBI Taxonomy" id="877466"/>
    <lineage>
        <taxon>Bacteria</taxon>
        <taxon>Bacillati</taxon>
        <taxon>Chloroflexota</taxon>
        <taxon>Thermoflexia</taxon>
        <taxon>Thermoflexales</taxon>
        <taxon>Thermoflexaceae</taxon>
        <taxon>Thermoflexus</taxon>
    </lineage>
</organism>
<dbReference type="EMBL" id="FYEK01000003">
    <property type="protein sequence ID" value="SNB52961.1"/>
    <property type="molecule type" value="Genomic_DNA"/>
</dbReference>
<protein>
    <submittedName>
        <fullName evidence="7">Gluconokinase</fullName>
    </submittedName>
</protein>
<name>A0A212Q0S8_9CHLR</name>
<dbReference type="InterPro" id="IPR018484">
    <property type="entry name" value="FGGY_N"/>
</dbReference>
<evidence type="ECO:0000256" key="2">
    <source>
        <dbReference type="ARBA" id="ARBA00022679"/>
    </source>
</evidence>
<gene>
    <name evidence="7" type="ORF">SAMN02746019_00023860</name>
</gene>
<keyword evidence="2 4" id="KW-0808">Transferase</keyword>
<dbReference type="CDD" id="cd07770">
    <property type="entry name" value="ASKHA_NBD_FGGY_GntK"/>
    <property type="match status" value="1"/>
</dbReference>
<evidence type="ECO:0000313" key="7">
    <source>
        <dbReference type="EMBL" id="SNB52961.1"/>
    </source>
</evidence>
<dbReference type="Gene3D" id="3.30.420.40">
    <property type="match status" value="2"/>
</dbReference>
<dbReference type="Pfam" id="PF00370">
    <property type="entry name" value="FGGY_N"/>
    <property type="match status" value="1"/>
</dbReference>
<proteinExistence type="inferred from homology"/>
<dbReference type="PANTHER" id="PTHR43095">
    <property type="entry name" value="SUGAR KINASE"/>
    <property type="match status" value="1"/>
</dbReference>
<evidence type="ECO:0000256" key="4">
    <source>
        <dbReference type="RuleBase" id="RU003733"/>
    </source>
</evidence>
<dbReference type="RefSeq" id="WP_088570152.1">
    <property type="nucleotide sequence ID" value="NZ_FYEK01000003.1"/>
</dbReference>
<dbReference type="GO" id="GO:0016773">
    <property type="term" value="F:phosphotransferase activity, alcohol group as acceptor"/>
    <property type="evidence" value="ECO:0007669"/>
    <property type="project" value="InterPro"/>
</dbReference>
<feature type="domain" description="Carbohydrate kinase FGGY N-terminal" evidence="5">
    <location>
        <begin position="3"/>
        <end position="239"/>
    </location>
</feature>
<dbReference type="PROSITE" id="PS00445">
    <property type="entry name" value="FGGY_KINASES_2"/>
    <property type="match status" value="1"/>
</dbReference>
<dbReference type="InterPro" id="IPR043129">
    <property type="entry name" value="ATPase_NBD"/>
</dbReference>
<evidence type="ECO:0000256" key="3">
    <source>
        <dbReference type="ARBA" id="ARBA00022777"/>
    </source>
</evidence>
<evidence type="ECO:0000256" key="1">
    <source>
        <dbReference type="ARBA" id="ARBA00009156"/>
    </source>
</evidence>
<feature type="domain" description="Carbohydrate kinase FGGY C-terminal" evidence="6">
    <location>
        <begin position="253"/>
        <end position="437"/>
    </location>
</feature>
<dbReference type="PANTHER" id="PTHR43095:SF2">
    <property type="entry name" value="GLUCONOKINASE"/>
    <property type="match status" value="1"/>
</dbReference>
<comment type="similarity">
    <text evidence="1 4">Belongs to the FGGY kinase family.</text>
</comment>
<dbReference type="GO" id="GO:0005975">
    <property type="term" value="P:carbohydrate metabolic process"/>
    <property type="evidence" value="ECO:0007669"/>
    <property type="project" value="InterPro"/>
</dbReference>
<dbReference type="InterPro" id="IPR018485">
    <property type="entry name" value="FGGY_C"/>
</dbReference>
<dbReference type="InterPro" id="IPR018483">
    <property type="entry name" value="Carb_kinase_FGGY_CS"/>
</dbReference>
<evidence type="ECO:0000313" key="8">
    <source>
        <dbReference type="Proteomes" id="UP000197025"/>
    </source>
</evidence>
<dbReference type="InterPro" id="IPR000577">
    <property type="entry name" value="Carb_kinase_FGGY"/>
</dbReference>
<keyword evidence="3 4" id="KW-0418">Kinase</keyword>
<dbReference type="InParanoid" id="A0A212Q0S8"/>
<dbReference type="AlphaFoldDB" id="A0A212Q0S8"/>
<evidence type="ECO:0000259" key="6">
    <source>
        <dbReference type="Pfam" id="PF02782"/>
    </source>
</evidence>
<dbReference type="FunCoup" id="A0A212Q0S8">
    <property type="interactions" value="61"/>
</dbReference>
<keyword evidence="8" id="KW-1185">Reference proteome</keyword>
<dbReference type="OrthoDB" id="9805576at2"/>
<dbReference type="PIRSF" id="PIRSF000538">
    <property type="entry name" value="GlpK"/>
    <property type="match status" value="1"/>
</dbReference>
<dbReference type="Pfam" id="PF02782">
    <property type="entry name" value="FGGY_C"/>
    <property type="match status" value="1"/>
</dbReference>
<dbReference type="GO" id="GO:0016301">
    <property type="term" value="F:kinase activity"/>
    <property type="evidence" value="ECO:0007669"/>
    <property type="project" value="UniProtKB-KW"/>
</dbReference>
<accession>A0A212Q0S8</accession>
<dbReference type="SUPFAM" id="SSF53067">
    <property type="entry name" value="Actin-like ATPase domain"/>
    <property type="match status" value="2"/>
</dbReference>
<reference evidence="8" key="1">
    <citation type="submission" date="2017-06" db="EMBL/GenBank/DDBJ databases">
        <authorList>
            <person name="Varghese N."/>
            <person name="Submissions S."/>
        </authorList>
    </citation>
    <scope>NUCLEOTIDE SEQUENCE [LARGE SCALE GENOMIC DNA]</scope>
    <source>
        <strain evidence="8">JAD2</strain>
    </source>
</reference>